<keyword evidence="10" id="KW-0408">Iron</keyword>
<dbReference type="RefSeq" id="WP_002634556.1">
    <property type="nucleotide sequence ID" value="NZ_CP012109.1"/>
</dbReference>
<dbReference type="InterPro" id="IPR038266">
    <property type="entry name" value="NapC/NirT_cytc_sf"/>
</dbReference>
<reference evidence="13 14" key="1">
    <citation type="journal article" date="2016" name="PLoS ONE">
        <title>Complete Genome Sequence and Comparative Genomics of a Novel Myxobacterium Myxococcus hansupus.</title>
        <authorList>
            <person name="Sharma G."/>
            <person name="Narwani T."/>
            <person name="Subramanian S."/>
        </authorList>
    </citation>
    <scope>NUCLEOTIDE SEQUENCE [LARGE SCALE GENOMIC DNA]</scope>
    <source>
        <strain evidence="14">mixupus</strain>
    </source>
</reference>
<evidence type="ECO:0000256" key="6">
    <source>
        <dbReference type="ARBA" id="ARBA00022692"/>
    </source>
</evidence>
<keyword evidence="7" id="KW-0479">Metal-binding</keyword>
<keyword evidence="5" id="KW-0349">Heme</keyword>
<name>A0A0H4WT49_9BACT</name>
<keyword evidence="11" id="KW-0472">Membrane</keyword>
<dbReference type="KEGG" id="mym:A176_001645"/>
<evidence type="ECO:0000256" key="5">
    <source>
        <dbReference type="ARBA" id="ARBA00022617"/>
    </source>
</evidence>
<feature type="domain" description="NapC/NirT cytochrome c N-terminal" evidence="12">
    <location>
        <begin position="13"/>
        <end position="96"/>
    </location>
</feature>
<evidence type="ECO:0000256" key="2">
    <source>
        <dbReference type="ARBA" id="ARBA00007395"/>
    </source>
</evidence>
<evidence type="ECO:0000313" key="14">
    <source>
        <dbReference type="Proteomes" id="UP000009026"/>
    </source>
</evidence>
<evidence type="ECO:0000259" key="12">
    <source>
        <dbReference type="Pfam" id="PF03264"/>
    </source>
</evidence>
<keyword evidence="3" id="KW-0813">Transport</keyword>
<evidence type="ECO:0000256" key="8">
    <source>
        <dbReference type="ARBA" id="ARBA00022982"/>
    </source>
</evidence>
<dbReference type="PATRIC" id="fig|1297742.4.peg.1663"/>
<dbReference type="GO" id="GO:0046872">
    <property type="term" value="F:metal ion binding"/>
    <property type="evidence" value="ECO:0007669"/>
    <property type="project" value="UniProtKB-KW"/>
</dbReference>
<sequence length="158" mass="17674">MFRVSSASRTFLAVVLGLALGAVIGIGGYTFAYAKGAAYLQDDPAACANCHIMTEQYDGWRKSSHHAVATCNDCHTPAAFVPKYLTKASNGFWHSFYFTTGTFPDPIRIRPSNRVVELDDTITDPAMWGRNFPLQYDSYQRTVDQRRRPHGVPTPRRP</sequence>
<proteinExistence type="inferred from homology"/>
<dbReference type="SUPFAM" id="SSF48695">
    <property type="entry name" value="Multiheme cytochromes"/>
    <property type="match status" value="1"/>
</dbReference>
<dbReference type="eggNOG" id="COG3303">
    <property type="taxonomic scope" value="Bacteria"/>
</dbReference>
<dbReference type="GO" id="GO:0009061">
    <property type="term" value="P:anaerobic respiration"/>
    <property type="evidence" value="ECO:0007669"/>
    <property type="project" value="TreeGrafter"/>
</dbReference>
<comment type="subcellular location">
    <subcellularLocation>
        <location evidence="1">Cell membrane</location>
    </subcellularLocation>
</comment>
<dbReference type="GO" id="GO:0005886">
    <property type="term" value="C:plasma membrane"/>
    <property type="evidence" value="ECO:0007669"/>
    <property type="project" value="UniProtKB-SubCell"/>
</dbReference>
<dbReference type="AlphaFoldDB" id="A0A0H4WT49"/>
<dbReference type="InterPro" id="IPR051174">
    <property type="entry name" value="Cytochrome_c-type_ET"/>
</dbReference>
<dbReference type="eggNOG" id="COG3005">
    <property type="taxonomic scope" value="Bacteria"/>
</dbReference>
<evidence type="ECO:0000256" key="1">
    <source>
        <dbReference type="ARBA" id="ARBA00004236"/>
    </source>
</evidence>
<evidence type="ECO:0000256" key="9">
    <source>
        <dbReference type="ARBA" id="ARBA00022989"/>
    </source>
</evidence>
<dbReference type="PANTHER" id="PTHR30333:SF1">
    <property type="entry name" value="CYTOCHROME C-TYPE PROTEIN NAPC"/>
    <property type="match status" value="1"/>
</dbReference>
<dbReference type="STRING" id="1297742.A176_001645"/>
<organism evidence="13 14">
    <name type="scientific">Pseudomyxococcus hansupus</name>
    <dbReference type="NCBI Taxonomy" id="1297742"/>
    <lineage>
        <taxon>Bacteria</taxon>
        <taxon>Pseudomonadati</taxon>
        <taxon>Myxococcota</taxon>
        <taxon>Myxococcia</taxon>
        <taxon>Myxococcales</taxon>
        <taxon>Cystobacterineae</taxon>
        <taxon>Myxococcaceae</taxon>
        <taxon>Pseudomyxococcus</taxon>
    </lineage>
</organism>
<keyword evidence="6" id="KW-0812">Transmembrane</keyword>
<evidence type="ECO:0000256" key="4">
    <source>
        <dbReference type="ARBA" id="ARBA00022475"/>
    </source>
</evidence>
<dbReference type="GO" id="GO:0009055">
    <property type="term" value="F:electron transfer activity"/>
    <property type="evidence" value="ECO:0007669"/>
    <property type="project" value="TreeGrafter"/>
</dbReference>
<evidence type="ECO:0000313" key="13">
    <source>
        <dbReference type="EMBL" id="AKQ64733.1"/>
    </source>
</evidence>
<evidence type="ECO:0000256" key="10">
    <source>
        <dbReference type="ARBA" id="ARBA00023004"/>
    </source>
</evidence>
<keyword evidence="4" id="KW-1003">Cell membrane</keyword>
<evidence type="ECO:0000256" key="3">
    <source>
        <dbReference type="ARBA" id="ARBA00022448"/>
    </source>
</evidence>
<keyword evidence="9" id="KW-1133">Transmembrane helix</keyword>
<accession>A0A0H4WT49</accession>
<dbReference type="InterPro" id="IPR005126">
    <property type="entry name" value="NapC/NirT_cyt_c_N"/>
</dbReference>
<evidence type="ECO:0000256" key="11">
    <source>
        <dbReference type="ARBA" id="ARBA00023136"/>
    </source>
</evidence>
<dbReference type="Gene3D" id="1.10.3820.10">
    <property type="entry name" value="Di-heme elbow motif domain"/>
    <property type="match status" value="1"/>
</dbReference>
<evidence type="ECO:0000256" key="7">
    <source>
        <dbReference type="ARBA" id="ARBA00022723"/>
    </source>
</evidence>
<dbReference type="InterPro" id="IPR036280">
    <property type="entry name" value="Multihaem_cyt_sf"/>
</dbReference>
<gene>
    <name evidence="13" type="ORF">A176_001645</name>
</gene>
<keyword evidence="14" id="KW-1185">Reference proteome</keyword>
<dbReference type="Proteomes" id="UP000009026">
    <property type="component" value="Chromosome"/>
</dbReference>
<dbReference type="PANTHER" id="PTHR30333">
    <property type="entry name" value="CYTOCHROME C-TYPE PROTEIN"/>
    <property type="match status" value="1"/>
</dbReference>
<comment type="similarity">
    <text evidence="2">Belongs to the NapC/NirT/NrfH family.</text>
</comment>
<dbReference type="EMBL" id="CP012109">
    <property type="protein sequence ID" value="AKQ64733.1"/>
    <property type="molecule type" value="Genomic_DNA"/>
</dbReference>
<protein>
    <submittedName>
        <fullName evidence="13">Cytochrome c nitrite reductase, small subunit NrfH</fullName>
    </submittedName>
</protein>
<keyword evidence="8" id="KW-0249">Electron transport</keyword>
<dbReference type="Pfam" id="PF03264">
    <property type="entry name" value="Cytochrom_NNT"/>
    <property type="match status" value="1"/>
</dbReference>